<keyword evidence="1" id="KW-0472">Membrane</keyword>
<dbReference type="HOGENOM" id="CLU_2534923_0_0_6"/>
<dbReference type="EMBL" id="AYEU01000004">
    <property type="protein sequence ID" value="ESK51896.1"/>
    <property type="molecule type" value="Genomic_DNA"/>
</dbReference>
<evidence type="ECO:0000256" key="1">
    <source>
        <dbReference type="SAM" id="Phobius"/>
    </source>
</evidence>
<accession>V2UTG5</accession>
<dbReference type="InterPro" id="IPR057700">
    <property type="entry name" value="DUF7940"/>
</dbReference>
<protein>
    <submittedName>
        <fullName evidence="2">Uncharacterized protein</fullName>
    </submittedName>
</protein>
<proteinExistence type="predicted"/>
<feature type="transmembrane region" description="Helical" evidence="1">
    <location>
        <begin position="20"/>
        <end position="39"/>
    </location>
</feature>
<sequence length="83" mass="9459">MKQWLINLKNKYIIPEWYKAWKSLAVLLPTIAYLITTAMDVIQQTQGIGLIPPEYRQHFGFLYIGLAAIGRVINQGGILKGEK</sequence>
<feature type="transmembrane region" description="Helical" evidence="1">
    <location>
        <begin position="59"/>
        <end position="79"/>
    </location>
</feature>
<keyword evidence="1" id="KW-1133">Transmembrane helix</keyword>
<evidence type="ECO:0000313" key="3">
    <source>
        <dbReference type="Proteomes" id="UP000018418"/>
    </source>
</evidence>
<gene>
    <name evidence="2" type="ORF">P255_00991</name>
</gene>
<dbReference type="RefSeq" id="WP_004901021.1">
    <property type="nucleotide sequence ID" value="NZ_BBTI01000024.1"/>
</dbReference>
<dbReference type="PATRIC" id="fig|1341683.3.peg.981"/>
<dbReference type="Proteomes" id="UP000018418">
    <property type="component" value="Unassembled WGS sequence"/>
</dbReference>
<name>V2UTG5_9GAMM</name>
<comment type="caution">
    <text evidence="2">The sequence shown here is derived from an EMBL/GenBank/DDBJ whole genome shotgun (WGS) entry which is preliminary data.</text>
</comment>
<organism evidence="2 3">
    <name type="scientific">Acinetobacter brisouii CIP 110357</name>
    <dbReference type="NCBI Taxonomy" id="1341683"/>
    <lineage>
        <taxon>Bacteria</taxon>
        <taxon>Pseudomonadati</taxon>
        <taxon>Pseudomonadota</taxon>
        <taxon>Gammaproteobacteria</taxon>
        <taxon>Moraxellales</taxon>
        <taxon>Moraxellaceae</taxon>
        <taxon>Acinetobacter</taxon>
    </lineage>
</organism>
<evidence type="ECO:0000313" key="2">
    <source>
        <dbReference type="EMBL" id="ESK51896.1"/>
    </source>
</evidence>
<dbReference type="Pfam" id="PF25612">
    <property type="entry name" value="DUF7940"/>
    <property type="match status" value="1"/>
</dbReference>
<keyword evidence="1" id="KW-0812">Transmembrane</keyword>
<reference evidence="2 3" key="1">
    <citation type="submission" date="2013-10" db="EMBL/GenBank/DDBJ databases">
        <title>The Genome Sequence of Acinetobacter brisouii CIP 110357.</title>
        <authorList>
            <consortium name="The Broad Institute Genomics Platform"/>
            <consortium name="The Broad Institute Genome Sequencing Center for Infectious Disease"/>
            <person name="Cerqueira G."/>
            <person name="Feldgarden M."/>
            <person name="Courvalin P."/>
            <person name="Grillot-Courvalin C."/>
            <person name="Clermont D."/>
            <person name="Rocha E."/>
            <person name="Yoon E.-J."/>
            <person name="Nemec A."/>
            <person name="Young S.K."/>
            <person name="Zeng Q."/>
            <person name="Gargeya S."/>
            <person name="Fitzgerald M."/>
            <person name="Abouelleil A."/>
            <person name="Alvarado L."/>
            <person name="Berlin A.M."/>
            <person name="Chapman S.B."/>
            <person name="Gainer-Dewar J."/>
            <person name="Goldberg J."/>
            <person name="Gnerre S."/>
            <person name="Griggs A."/>
            <person name="Gujja S."/>
            <person name="Hansen M."/>
            <person name="Howarth C."/>
            <person name="Imamovic A."/>
            <person name="Ireland A."/>
            <person name="Larimer J."/>
            <person name="McCowan C."/>
            <person name="Murphy C."/>
            <person name="Pearson M."/>
            <person name="Poon T.W."/>
            <person name="Priest M."/>
            <person name="Roberts A."/>
            <person name="Saif S."/>
            <person name="Shea T."/>
            <person name="Sykes S."/>
            <person name="Wortman J."/>
            <person name="Nusbaum C."/>
            <person name="Birren B."/>
        </authorList>
    </citation>
    <scope>NUCLEOTIDE SEQUENCE [LARGE SCALE GENOMIC DNA]</scope>
    <source>
        <strain evidence="2 3">CIP 110357</strain>
    </source>
</reference>
<dbReference type="AlphaFoldDB" id="V2UTG5"/>
<keyword evidence="3" id="KW-1185">Reference proteome</keyword>